<reference evidence="2" key="1">
    <citation type="journal article" date="2019" name="Int. J. Syst. Evol. Microbiol.">
        <title>The Global Catalogue of Microorganisms (GCM) 10K type strain sequencing project: providing services to taxonomists for standard genome sequencing and annotation.</title>
        <authorList>
            <consortium name="The Broad Institute Genomics Platform"/>
            <consortium name="The Broad Institute Genome Sequencing Center for Infectious Disease"/>
            <person name="Wu L."/>
            <person name="Ma J."/>
        </authorList>
    </citation>
    <scope>NUCLEOTIDE SEQUENCE [LARGE SCALE GENOMIC DNA]</scope>
    <source>
        <strain evidence="2">JCM 11574</strain>
    </source>
</reference>
<dbReference type="EMBL" id="BAAAVM010000018">
    <property type="protein sequence ID" value="GAA3130717.1"/>
    <property type="molecule type" value="Genomic_DNA"/>
</dbReference>
<gene>
    <name evidence="1" type="ORF">GCM10010521_15940</name>
</gene>
<organism evidence="1 2">
    <name type="scientific">Streptomyces rameus</name>
    <dbReference type="NCBI Taxonomy" id="68261"/>
    <lineage>
        <taxon>Bacteria</taxon>
        <taxon>Bacillati</taxon>
        <taxon>Actinomycetota</taxon>
        <taxon>Actinomycetes</taxon>
        <taxon>Kitasatosporales</taxon>
        <taxon>Streptomycetaceae</taxon>
        <taxon>Streptomyces</taxon>
    </lineage>
</organism>
<evidence type="ECO:0000313" key="1">
    <source>
        <dbReference type="EMBL" id="GAA3130717.1"/>
    </source>
</evidence>
<keyword evidence="2" id="KW-1185">Reference proteome</keyword>
<comment type="caution">
    <text evidence="1">The sequence shown here is derived from an EMBL/GenBank/DDBJ whole genome shotgun (WGS) entry which is preliminary data.</text>
</comment>
<protein>
    <submittedName>
        <fullName evidence="1">Uncharacterized protein</fullName>
    </submittedName>
</protein>
<sequence length="174" mass="17571">MAAEAEHVGPGAQAEVFEIFARAEGPGGADEAVGVVADVELGEFGSELQRAVEGTRRGLRALGGVLSDVRRYSPLGQLLTAVEVGGTDRTDIELATEGEGVGAAVDDRAVNADLASGSLDGVGEEFGRCPGRRRGVSSAGAVEADDRVEVDGSALLVLGDLGEGDACVLAEPPL</sequence>
<proteinExistence type="predicted"/>
<evidence type="ECO:0000313" key="2">
    <source>
        <dbReference type="Proteomes" id="UP001500893"/>
    </source>
</evidence>
<name>A0ABP6MYP1_9ACTN</name>
<dbReference type="Proteomes" id="UP001500893">
    <property type="component" value="Unassembled WGS sequence"/>
</dbReference>
<accession>A0ABP6MYP1</accession>